<name>A0A6J5KZD8_9CAUD</name>
<accession>A0A6J5KZD8</accession>
<organism evidence="1">
    <name type="scientific">uncultured Caudovirales phage</name>
    <dbReference type="NCBI Taxonomy" id="2100421"/>
    <lineage>
        <taxon>Viruses</taxon>
        <taxon>Duplodnaviria</taxon>
        <taxon>Heunggongvirae</taxon>
        <taxon>Uroviricota</taxon>
        <taxon>Caudoviricetes</taxon>
        <taxon>Peduoviridae</taxon>
        <taxon>Maltschvirus</taxon>
        <taxon>Maltschvirus maltsch</taxon>
    </lineage>
</organism>
<evidence type="ECO:0000313" key="1">
    <source>
        <dbReference type="EMBL" id="CAB4125319.1"/>
    </source>
</evidence>
<proteinExistence type="predicted"/>
<sequence length="121" mass="13809">MLVQLLFSIFIKIIKTKQIMAKKTFKDTDGTSFQDVVITTSVANLTKIFGEPDNNNTGEDKVNFVWDMETDEGNVFTIYDWKVGRPLDLDEPVEWHIGARSRSIASDASYEILRELGNLFD</sequence>
<gene>
    <name evidence="1" type="ORF">UFOVP54_109</name>
</gene>
<dbReference type="EMBL" id="LR796188">
    <property type="protein sequence ID" value="CAB4125319.1"/>
    <property type="molecule type" value="Genomic_DNA"/>
</dbReference>
<reference evidence="1" key="1">
    <citation type="submission" date="2020-04" db="EMBL/GenBank/DDBJ databases">
        <authorList>
            <person name="Chiriac C."/>
            <person name="Salcher M."/>
            <person name="Ghai R."/>
            <person name="Kavagutti S V."/>
        </authorList>
    </citation>
    <scope>NUCLEOTIDE SEQUENCE</scope>
</reference>
<protein>
    <submittedName>
        <fullName evidence="1">Uncharacterized protein</fullName>
    </submittedName>
</protein>